<dbReference type="Gene3D" id="3.10.20.90">
    <property type="entry name" value="Phosphatidylinositol 3-kinase Catalytic Subunit, Chain A, domain 1"/>
    <property type="match status" value="1"/>
</dbReference>
<dbReference type="AlphaFoldDB" id="A0AAD5Y6T9"/>
<dbReference type="SUPFAM" id="SSF54236">
    <property type="entry name" value="Ubiquitin-like"/>
    <property type="match status" value="1"/>
</dbReference>
<evidence type="ECO:0000313" key="5">
    <source>
        <dbReference type="EMBL" id="KAJ3255497.1"/>
    </source>
</evidence>
<dbReference type="InterPro" id="IPR029071">
    <property type="entry name" value="Ubiquitin-like_domsf"/>
</dbReference>
<keyword evidence="2" id="KW-0963">Cytoplasm</keyword>
<feature type="domain" description="Ubiquitin-like" evidence="3">
    <location>
        <begin position="48"/>
        <end position="124"/>
    </location>
</feature>
<dbReference type="GO" id="GO:0071818">
    <property type="term" value="C:BAT3 complex"/>
    <property type="evidence" value="ECO:0007669"/>
    <property type="project" value="TreeGrafter"/>
</dbReference>
<dbReference type="GO" id="GO:0051087">
    <property type="term" value="F:protein-folding chaperone binding"/>
    <property type="evidence" value="ECO:0007669"/>
    <property type="project" value="TreeGrafter"/>
</dbReference>
<sequence>MEIETQRCVEILEEIYTHQPQLPSVYTVETVAPVSSPFLLKPRAPKMITLNIKPLKGLAPFTIEADLLESITEVKLRISSVSGVSVANQRLLLSGKGLSDLKTLFDYSIKPGATLHLSVKQEEGAVEEPVPTAQHKESAPSNIDSQVFWSRIKTVLDSKYTSEVSEKASYINCRFFTNGRKA</sequence>
<dbReference type="GO" id="GO:0071816">
    <property type="term" value="P:tail-anchored membrane protein insertion into ER membrane"/>
    <property type="evidence" value="ECO:0007669"/>
    <property type="project" value="TreeGrafter"/>
</dbReference>
<accession>A0AAD5Y6T9</accession>
<name>A0AAD5Y6T9_9FUNG</name>
<dbReference type="GO" id="GO:0006620">
    <property type="term" value="P:post-translational protein targeting to endoplasmic reticulum membrane"/>
    <property type="evidence" value="ECO:0007669"/>
    <property type="project" value="InterPro"/>
</dbReference>
<proteinExistence type="predicted"/>
<dbReference type="PROSITE" id="PS50053">
    <property type="entry name" value="UBIQUITIN_2"/>
    <property type="match status" value="1"/>
</dbReference>
<evidence type="ECO:0000313" key="4">
    <source>
        <dbReference type="EMBL" id="KAJ3255491.1"/>
    </source>
</evidence>
<evidence type="ECO:0000259" key="3">
    <source>
        <dbReference type="PROSITE" id="PS50053"/>
    </source>
</evidence>
<dbReference type="PANTHER" id="PTHR46555">
    <property type="entry name" value="UBIQUITIN-LIKE PROTEIN 4A"/>
    <property type="match status" value="1"/>
</dbReference>
<dbReference type="SMART" id="SM00213">
    <property type="entry name" value="UBQ"/>
    <property type="match status" value="1"/>
</dbReference>
<dbReference type="InterPro" id="IPR000626">
    <property type="entry name" value="Ubiquitin-like_dom"/>
</dbReference>
<dbReference type="PRINTS" id="PR00348">
    <property type="entry name" value="UBIQUITIN"/>
</dbReference>
<organism evidence="5 6">
    <name type="scientific">Boothiomyces macroporosus</name>
    <dbReference type="NCBI Taxonomy" id="261099"/>
    <lineage>
        <taxon>Eukaryota</taxon>
        <taxon>Fungi</taxon>
        <taxon>Fungi incertae sedis</taxon>
        <taxon>Chytridiomycota</taxon>
        <taxon>Chytridiomycota incertae sedis</taxon>
        <taxon>Chytridiomycetes</taxon>
        <taxon>Rhizophydiales</taxon>
        <taxon>Terramycetaceae</taxon>
        <taxon>Boothiomyces</taxon>
    </lineage>
</organism>
<keyword evidence="6" id="KW-1185">Reference proteome</keyword>
<evidence type="ECO:0000256" key="1">
    <source>
        <dbReference type="ARBA" id="ARBA00004514"/>
    </source>
</evidence>
<gene>
    <name evidence="4" type="ORF">HK103_006216</name>
    <name evidence="5" type="ORF">HK103_006222</name>
</gene>
<reference evidence="5" key="1">
    <citation type="submission" date="2020-05" db="EMBL/GenBank/DDBJ databases">
        <title>Phylogenomic resolution of chytrid fungi.</title>
        <authorList>
            <person name="Stajich J.E."/>
            <person name="Amses K."/>
            <person name="Simmons R."/>
            <person name="Seto K."/>
            <person name="Myers J."/>
            <person name="Bonds A."/>
            <person name="Quandt C.A."/>
            <person name="Barry K."/>
            <person name="Liu P."/>
            <person name="Grigoriev I."/>
            <person name="Longcore J.E."/>
            <person name="James T.Y."/>
        </authorList>
    </citation>
    <scope>NUCLEOTIDE SEQUENCE</scope>
    <source>
        <strain evidence="5">PLAUS21</strain>
    </source>
</reference>
<comment type="caution">
    <text evidence="5">The sequence shown here is derived from an EMBL/GenBank/DDBJ whole genome shotgun (WGS) entry which is preliminary data.</text>
</comment>
<dbReference type="EMBL" id="JADGKB010000065">
    <property type="protein sequence ID" value="KAJ3255491.1"/>
    <property type="molecule type" value="Genomic_DNA"/>
</dbReference>
<dbReference type="InterPro" id="IPR019956">
    <property type="entry name" value="Ubiquitin_dom"/>
</dbReference>
<dbReference type="Proteomes" id="UP001210925">
    <property type="component" value="Unassembled WGS sequence"/>
</dbReference>
<dbReference type="Pfam" id="PF00240">
    <property type="entry name" value="ubiquitin"/>
    <property type="match status" value="1"/>
</dbReference>
<dbReference type="EMBL" id="JADGKB010000065">
    <property type="protein sequence ID" value="KAJ3255497.1"/>
    <property type="molecule type" value="Genomic_DNA"/>
</dbReference>
<comment type="subcellular location">
    <subcellularLocation>
        <location evidence="1">Cytoplasm</location>
        <location evidence="1">Cytosol</location>
    </subcellularLocation>
</comment>
<evidence type="ECO:0000256" key="2">
    <source>
        <dbReference type="ARBA" id="ARBA00022490"/>
    </source>
</evidence>
<protein>
    <recommendedName>
        <fullName evidence="3">Ubiquitin-like domain-containing protein</fullName>
    </recommendedName>
</protein>
<dbReference type="PANTHER" id="PTHR46555:SF1">
    <property type="entry name" value="UBIQUITIN-LIKE PROTEIN 4A"/>
    <property type="match status" value="1"/>
</dbReference>
<evidence type="ECO:0000313" key="6">
    <source>
        <dbReference type="Proteomes" id="UP001210925"/>
    </source>
</evidence>
<dbReference type="InterPro" id="IPR047154">
    <property type="entry name" value="UBL4A-like"/>
</dbReference>